<dbReference type="InterPro" id="IPR036397">
    <property type="entry name" value="RNaseH_sf"/>
</dbReference>
<dbReference type="Proteomes" id="UP000015103">
    <property type="component" value="Unassembled WGS sequence"/>
</dbReference>
<dbReference type="AlphaFoldDB" id="T1I0U8"/>
<keyword evidence="2" id="KW-1185">Reference proteome</keyword>
<evidence type="ECO:0000313" key="2">
    <source>
        <dbReference type="Proteomes" id="UP000015103"/>
    </source>
</evidence>
<proteinExistence type="predicted"/>
<sequence length="115" mass="12334">MVPIIVEMLMRSGPPLRWQLLYSTERDLPILILSSSRIARQPIKALASPSKNQISVNSCHVALNLLGALNTVSVAWSPGHSGIPGNGLADETEKGKSCVDNNDSSAHYPCILSTL</sequence>
<protein>
    <recommendedName>
        <fullName evidence="3">RNase H type-1 domain-containing protein</fullName>
    </recommendedName>
</protein>
<dbReference type="EMBL" id="ACPB03017982">
    <property type="status" value="NOT_ANNOTATED_CDS"/>
    <property type="molecule type" value="Genomic_DNA"/>
</dbReference>
<evidence type="ECO:0000313" key="1">
    <source>
        <dbReference type="EnsemblMetazoa" id="RPRC009918-PA"/>
    </source>
</evidence>
<dbReference type="InterPro" id="IPR012337">
    <property type="entry name" value="RNaseH-like_sf"/>
</dbReference>
<dbReference type="VEuPathDB" id="VectorBase:RPRC009918"/>
<dbReference type="HOGENOM" id="CLU_2111869_0_0_1"/>
<dbReference type="EnsemblMetazoa" id="RPRC009918-RA">
    <property type="protein sequence ID" value="RPRC009918-PA"/>
    <property type="gene ID" value="RPRC009918"/>
</dbReference>
<organism evidence="1 2">
    <name type="scientific">Rhodnius prolixus</name>
    <name type="common">Triatomid bug</name>
    <dbReference type="NCBI Taxonomy" id="13249"/>
    <lineage>
        <taxon>Eukaryota</taxon>
        <taxon>Metazoa</taxon>
        <taxon>Ecdysozoa</taxon>
        <taxon>Arthropoda</taxon>
        <taxon>Hexapoda</taxon>
        <taxon>Insecta</taxon>
        <taxon>Pterygota</taxon>
        <taxon>Neoptera</taxon>
        <taxon>Paraneoptera</taxon>
        <taxon>Hemiptera</taxon>
        <taxon>Heteroptera</taxon>
        <taxon>Panheteroptera</taxon>
        <taxon>Cimicomorpha</taxon>
        <taxon>Reduviidae</taxon>
        <taxon>Triatominae</taxon>
        <taxon>Rhodnius</taxon>
    </lineage>
</organism>
<dbReference type="InParanoid" id="T1I0U8"/>
<evidence type="ECO:0008006" key="3">
    <source>
        <dbReference type="Google" id="ProtNLM"/>
    </source>
</evidence>
<dbReference type="SUPFAM" id="SSF53098">
    <property type="entry name" value="Ribonuclease H-like"/>
    <property type="match status" value="1"/>
</dbReference>
<dbReference type="GO" id="GO:0003676">
    <property type="term" value="F:nucleic acid binding"/>
    <property type="evidence" value="ECO:0007669"/>
    <property type="project" value="InterPro"/>
</dbReference>
<name>T1I0U8_RHOPR</name>
<accession>T1I0U8</accession>
<dbReference type="Gene3D" id="3.30.420.10">
    <property type="entry name" value="Ribonuclease H-like superfamily/Ribonuclease H"/>
    <property type="match status" value="1"/>
</dbReference>
<reference evidence="1" key="1">
    <citation type="submission" date="2015-05" db="UniProtKB">
        <authorList>
            <consortium name="EnsemblMetazoa"/>
        </authorList>
    </citation>
    <scope>IDENTIFICATION</scope>
</reference>